<gene>
    <name evidence="2" type="ORF">PFISCL1PPCAC_22086</name>
</gene>
<sequence length="288" mass="31192">MDSSSLCFFPISSRLGMNHPSSSRKGNNVRRGRARPPRSRGPRSADASSGDPLHDHNYCKKFPGSSKTARGPAAPRTSIHQQLLFETGGRATPALPTALYDNDSHSPLGPHHSERPSRLPLLPSQRYEIPDRAAPAAGTGLQQQAATVMTAGRAVAQPTFDMSSARFQQLPAPFADHTGLMSGGLRRGTVQYSSQGRGGRPSLFITTRGSFGAGRGRGISGLARRPQTGARDLSDMPTLQIEGDNGDLLGDEKTKNNKREEEKPESKFEWQRDAPRESWAQNNEAIVD</sequence>
<name>A0AAV5WLZ1_9BILA</name>
<feature type="region of interest" description="Disordered" evidence="1">
    <location>
        <begin position="1"/>
        <end position="77"/>
    </location>
</feature>
<feature type="non-terminal residue" evidence="2">
    <location>
        <position position="288"/>
    </location>
</feature>
<proteinExistence type="predicted"/>
<feature type="region of interest" description="Disordered" evidence="1">
    <location>
        <begin position="191"/>
        <end position="288"/>
    </location>
</feature>
<feature type="compositionally biased region" description="Polar residues" evidence="1">
    <location>
        <begin position="279"/>
        <end position="288"/>
    </location>
</feature>
<organism evidence="2 3">
    <name type="scientific">Pristionchus fissidentatus</name>
    <dbReference type="NCBI Taxonomy" id="1538716"/>
    <lineage>
        <taxon>Eukaryota</taxon>
        <taxon>Metazoa</taxon>
        <taxon>Ecdysozoa</taxon>
        <taxon>Nematoda</taxon>
        <taxon>Chromadorea</taxon>
        <taxon>Rhabditida</taxon>
        <taxon>Rhabditina</taxon>
        <taxon>Diplogasteromorpha</taxon>
        <taxon>Diplogasteroidea</taxon>
        <taxon>Neodiplogasteridae</taxon>
        <taxon>Pristionchus</taxon>
    </lineage>
</organism>
<comment type="caution">
    <text evidence="2">The sequence shown here is derived from an EMBL/GenBank/DDBJ whole genome shotgun (WGS) entry which is preliminary data.</text>
</comment>
<evidence type="ECO:0000313" key="2">
    <source>
        <dbReference type="EMBL" id="GMT30789.1"/>
    </source>
</evidence>
<evidence type="ECO:0000256" key="1">
    <source>
        <dbReference type="SAM" id="MobiDB-lite"/>
    </source>
</evidence>
<feature type="compositionally biased region" description="Basic and acidic residues" evidence="1">
    <location>
        <begin position="250"/>
        <end position="276"/>
    </location>
</feature>
<accession>A0AAV5WLZ1</accession>
<protein>
    <submittedName>
        <fullName evidence="2">Uncharacterized protein</fullName>
    </submittedName>
</protein>
<dbReference type="Proteomes" id="UP001432322">
    <property type="component" value="Unassembled WGS sequence"/>
</dbReference>
<keyword evidence="3" id="KW-1185">Reference proteome</keyword>
<feature type="compositionally biased region" description="Basic residues" evidence="1">
    <location>
        <begin position="27"/>
        <end position="41"/>
    </location>
</feature>
<reference evidence="2" key="1">
    <citation type="submission" date="2023-10" db="EMBL/GenBank/DDBJ databases">
        <title>Genome assembly of Pristionchus species.</title>
        <authorList>
            <person name="Yoshida K."/>
            <person name="Sommer R.J."/>
        </authorList>
    </citation>
    <scope>NUCLEOTIDE SEQUENCE</scope>
    <source>
        <strain evidence="2">RS5133</strain>
    </source>
</reference>
<dbReference type="AlphaFoldDB" id="A0AAV5WLZ1"/>
<evidence type="ECO:0000313" key="3">
    <source>
        <dbReference type="Proteomes" id="UP001432322"/>
    </source>
</evidence>
<dbReference type="EMBL" id="BTSY01000005">
    <property type="protein sequence ID" value="GMT30789.1"/>
    <property type="molecule type" value="Genomic_DNA"/>
</dbReference>
<feature type="region of interest" description="Disordered" evidence="1">
    <location>
        <begin position="94"/>
        <end position="120"/>
    </location>
</feature>